<accession>A0A916LA56</accession>
<sequence>MYLLSGATTLWRRNSLTGLYATSVVGVTAESASRRPAVMIPGRLSAWVKCQTIQSWGRFRSGPPLRATNPDSGLYLVIMH</sequence>
<gene>
    <name evidence="1" type="ORF">ERS007739_01309</name>
</gene>
<evidence type="ECO:0000313" key="1">
    <source>
        <dbReference type="EMBL" id="COX45123.1"/>
    </source>
</evidence>
<organism evidence="1 2">
    <name type="scientific">Mycobacterium tuberculosis</name>
    <dbReference type="NCBI Taxonomy" id="1773"/>
    <lineage>
        <taxon>Bacteria</taxon>
        <taxon>Bacillati</taxon>
        <taxon>Actinomycetota</taxon>
        <taxon>Actinomycetes</taxon>
        <taxon>Mycobacteriales</taxon>
        <taxon>Mycobacteriaceae</taxon>
        <taxon>Mycobacterium</taxon>
        <taxon>Mycobacterium tuberculosis complex</taxon>
    </lineage>
</organism>
<evidence type="ECO:0000313" key="2">
    <source>
        <dbReference type="Proteomes" id="UP000039021"/>
    </source>
</evidence>
<comment type="caution">
    <text evidence="1">The sequence shown here is derived from an EMBL/GenBank/DDBJ whole genome shotgun (WGS) entry which is preliminary data.</text>
</comment>
<dbReference type="Proteomes" id="UP000039021">
    <property type="component" value="Unassembled WGS sequence"/>
</dbReference>
<dbReference type="EMBL" id="CSBK01000485">
    <property type="protein sequence ID" value="COX45123.1"/>
    <property type="molecule type" value="Genomic_DNA"/>
</dbReference>
<reference evidence="2" key="1">
    <citation type="submission" date="2015-03" db="EMBL/GenBank/DDBJ databases">
        <authorList>
            <consortium name="Pathogen Informatics"/>
        </authorList>
    </citation>
    <scope>NUCLEOTIDE SEQUENCE [LARGE SCALE GENOMIC DNA]</scope>
    <source>
        <strain evidence="2">N09902308</strain>
    </source>
</reference>
<proteinExistence type="predicted"/>
<name>A0A916LA56_MYCTX</name>
<dbReference type="AlphaFoldDB" id="A0A916LA56"/>
<protein>
    <submittedName>
        <fullName evidence="1">Uncharacterized protein</fullName>
    </submittedName>
</protein>